<reference evidence="2" key="1">
    <citation type="submission" date="2012-11" db="EMBL/GenBank/DDBJ databases">
        <authorList>
            <person name="Lucero-Rivera Y.E."/>
            <person name="Tovar-Ramirez D."/>
        </authorList>
    </citation>
    <scope>NUCLEOTIDE SEQUENCE [LARGE SCALE GENOMIC DNA]</scope>
    <source>
        <strain evidence="2">Araruama</strain>
    </source>
</reference>
<proteinExistence type="predicted"/>
<sequence length="168" mass="19956">MAEDLCSLAKKKRKDDQSTCSYIDFHIASSETTGNIEYIRNHYYKVPQGNLLYRPYRIESKSDNDNDKYDEYSFNLFIENTKAFNESLPNNKKYELRKILTLSKDAGMQFVKELKYRKIDLPIIKGRNYEQLLFENMISPYFDMIELAEYYPDFIIGKYNSQAGRQNL</sequence>
<protein>
    <submittedName>
        <fullName evidence="1">Uncharacterized protein</fullName>
    </submittedName>
</protein>
<comment type="caution">
    <text evidence="1">The sequence shown here is derived from an EMBL/GenBank/DDBJ whole genome shotgun (WGS) entry which is preliminary data.</text>
</comment>
<dbReference type="Proteomes" id="UP000189670">
    <property type="component" value="Unassembled WGS sequence"/>
</dbReference>
<dbReference type="EMBL" id="ATBP01002158">
    <property type="protein sequence ID" value="ETR66204.1"/>
    <property type="molecule type" value="Genomic_DNA"/>
</dbReference>
<gene>
    <name evidence="1" type="ORF">OMM_05758</name>
</gene>
<evidence type="ECO:0000313" key="2">
    <source>
        <dbReference type="Proteomes" id="UP000189670"/>
    </source>
</evidence>
<evidence type="ECO:0000313" key="1">
    <source>
        <dbReference type="EMBL" id="ETR66204.1"/>
    </source>
</evidence>
<accession>A0A1V1NUG4</accession>
<organism evidence="1 2">
    <name type="scientific">Candidatus Magnetoglobus multicellularis str. Araruama</name>
    <dbReference type="NCBI Taxonomy" id="890399"/>
    <lineage>
        <taxon>Bacteria</taxon>
        <taxon>Pseudomonadati</taxon>
        <taxon>Thermodesulfobacteriota</taxon>
        <taxon>Desulfobacteria</taxon>
        <taxon>Desulfobacterales</taxon>
        <taxon>Desulfobacteraceae</taxon>
        <taxon>Candidatus Magnetoglobus</taxon>
    </lineage>
</organism>
<dbReference type="AlphaFoldDB" id="A0A1V1NUG4"/>
<name>A0A1V1NUG4_9BACT</name>